<protein>
    <submittedName>
        <fullName evidence="3">Plasmid stabilization protein</fullName>
    </submittedName>
</protein>
<dbReference type="Pfam" id="PF05016">
    <property type="entry name" value="ParE_toxin"/>
    <property type="match status" value="1"/>
</dbReference>
<dbReference type="Gene3D" id="3.30.2310.20">
    <property type="entry name" value="RelE-like"/>
    <property type="match status" value="1"/>
</dbReference>
<dbReference type="PANTHER" id="PTHR33755">
    <property type="entry name" value="TOXIN PARE1-RELATED"/>
    <property type="match status" value="1"/>
</dbReference>
<evidence type="ECO:0000256" key="2">
    <source>
        <dbReference type="ARBA" id="ARBA00022649"/>
    </source>
</evidence>
<keyword evidence="2" id="KW-1277">Toxin-antitoxin system</keyword>
<dbReference type="EMBL" id="NOIH01000017">
    <property type="protein sequence ID" value="OYD53098.1"/>
    <property type="molecule type" value="Genomic_DNA"/>
</dbReference>
<sequence>MKVKSVVPREQASQDVDDAIAYYLEETSSSVALGFIDALEQAYTHIARHPGTGSPRFGHELDLPGLRSWVLSGYPYLVFYVERPDHIDVWRVLHGRRDIPSWMQDQEDFV</sequence>
<name>A0A235EVM1_9RHOO</name>
<accession>A0A235EVM1</accession>
<organism evidence="3 4">
    <name type="scientific">Thauera propionica</name>
    <dbReference type="NCBI Taxonomy" id="2019431"/>
    <lineage>
        <taxon>Bacteria</taxon>
        <taxon>Pseudomonadati</taxon>
        <taxon>Pseudomonadota</taxon>
        <taxon>Betaproteobacteria</taxon>
        <taxon>Rhodocyclales</taxon>
        <taxon>Zoogloeaceae</taxon>
        <taxon>Thauera</taxon>
    </lineage>
</organism>
<dbReference type="RefSeq" id="WP_094269157.1">
    <property type="nucleotide sequence ID" value="NZ_NOIH01000017.1"/>
</dbReference>
<gene>
    <name evidence="3" type="ORF">CGK74_14455</name>
</gene>
<dbReference type="InterPro" id="IPR007712">
    <property type="entry name" value="RelE/ParE_toxin"/>
</dbReference>
<keyword evidence="4" id="KW-1185">Reference proteome</keyword>
<dbReference type="OrthoDB" id="276174at2"/>
<dbReference type="InterPro" id="IPR035093">
    <property type="entry name" value="RelE/ParE_toxin_dom_sf"/>
</dbReference>
<comment type="caution">
    <text evidence="3">The sequence shown here is derived from an EMBL/GenBank/DDBJ whole genome shotgun (WGS) entry which is preliminary data.</text>
</comment>
<reference evidence="3 4" key="1">
    <citation type="submission" date="2017-07" db="EMBL/GenBank/DDBJ databases">
        <title>Thauera sp. KNDSS-Mac4 genome sequence and assembly.</title>
        <authorList>
            <person name="Mayilraj S."/>
        </authorList>
    </citation>
    <scope>NUCLEOTIDE SEQUENCE [LARGE SCALE GENOMIC DNA]</scope>
    <source>
        <strain evidence="3 4">KNDSS-Mac4</strain>
    </source>
</reference>
<proteinExistence type="inferred from homology"/>
<dbReference type="Proteomes" id="UP000215181">
    <property type="component" value="Unassembled WGS sequence"/>
</dbReference>
<dbReference type="AlphaFoldDB" id="A0A235EVM1"/>
<dbReference type="InterPro" id="IPR051803">
    <property type="entry name" value="TA_system_RelE-like_toxin"/>
</dbReference>
<evidence type="ECO:0000313" key="3">
    <source>
        <dbReference type="EMBL" id="OYD53098.1"/>
    </source>
</evidence>
<comment type="similarity">
    <text evidence="1">Belongs to the RelE toxin family.</text>
</comment>
<evidence type="ECO:0000256" key="1">
    <source>
        <dbReference type="ARBA" id="ARBA00006226"/>
    </source>
</evidence>
<dbReference type="PANTHER" id="PTHR33755:SF8">
    <property type="entry name" value="TOXIN PARE2"/>
    <property type="match status" value="1"/>
</dbReference>
<evidence type="ECO:0000313" key="4">
    <source>
        <dbReference type="Proteomes" id="UP000215181"/>
    </source>
</evidence>